<dbReference type="Gene3D" id="3.20.20.380">
    <property type="entry name" value="Copper homeostasis (CutC) domain"/>
    <property type="match status" value="1"/>
</dbReference>
<dbReference type="InterPro" id="IPR005627">
    <property type="entry name" value="CutC-like"/>
</dbReference>
<evidence type="ECO:0000313" key="3">
    <source>
        <dbReference type="EMBL" id="OKL50595.1"/>
    </source>
</evidence>
<evidence type="ECO:0000256" key="1">
    <source>
        <dbReference type="ARBA" id="ARBA00007768"/>
    </source>
</evidence>
<dbReference type="GO" id="GO:0005507">
    <property type="term" value="F:copper ion binding"/>
    <property type="evidence" value="ECO:0007669"/>
    <property type="project" value="TreeGrafter"/>
</dbReference>
<dbReference type="InterPro" id="IPR036822">
    <property type="entry name" value="CutC-like_dom_sf"/>
</dbReference>
<protein>
    <recommendedName>
        <fullName evidence="2">Copper homeostasis protein cutC homolog</fullName>
    </recommendedName>
</protein>
<proteinExistence type="inferred from homology"/>
<dbReference type="STRING" id="156892.BM477_01135"/>
<dbReference type="PANTHER" id="PTHR12598">
    <property type="entry name" value="COPPER HOMEOSTASIS PROTEIN CUTC"/>
    <property type="match status" value="1"/>
</dbReference>
<name>A0A1Q5PT25_9ACTO</name>
<dbReference type="PANTHER" id="PTHR12598:SF0">
    <property type="entry name" value="COPPER HOMEOSTASIS PROTEIN CUTC HOMOLOG"/>
    <property type="match status" value="1"/>
</dbReference>
<comment type="similarity">
    <text evidence="1">Belongs to the CutC family.</text>
</comment>
<dbReference type="EMBL" id="MPDM01000001">
    <property type="protein sequence ID" value="OKL50595.1"/>
    <property type="molecule type" value="Genomic_DNA"/>
</dbReference>
<sequence>MRQAAATLPRPLLEICVEDVPGALAAARAGADRIEYCANLEVGGVTPPVEEVRELLGQLEGADLQILIRSREGNFVYSEAEIEQMCAQISDFEQVTADAPVTVGYVVGAITAEGQLDKVACERFRAAAAGKPLTFHRAFDELSDPIAAAVWLAEHGYNRILTTGLGVPQTSAAGVVSAAAAHADQIVERGYSLSGLAALQKAVDQLGLRILASGGLRPETWDKDLLAEAALREFHLRAPWAEGEAADPASGGVNPAVVRVMRKILS</sequence>
<reference evidence="4" key="1">
    <citation type="submission" date="2016-11" db="EMBL/GenBank/DDBJ databases">
        <title>Actinomyces gypaetusis sp. nov. isolated from Gypaetus barbatus in Qinghai Tibet Plateau China.</title>
        <authorList>
            <person name="Meng X."/>
        </authorList>
    </citation>
    <scope>NUCLEOTIDE SEQUENCE [LARGE SCALE GENOMIC DNA]</scope>
    <source>
        <strain evidence="4">DSM 15383</strain>
    </source>
</reference>
<comment type="caution">
    <text evidence="3">The sequence shown here is derived from an EMBL/GenBank/DDBJ whole genome shotgun (WGS) entry which is preliminary data.</text>
</comment>
<dbReference type="Proteomes" id="UP000186465">
    <property type="component" value="Unassembled WGS sequence"/>
</dbReference>
<dbReference type="OrthoDB" id="9815677at2"/>
<dbReference type="SUPFAM" id="SSF110395">
    <property type="entry name" value="CutC-like"/>
    <property type="match status" value="1"/>
</dbReference>
<accession>A0A1Q5PT25</accession>
<dbReference type="AlphaFoldDB" id="A0A1Q5PT25"/>
<evidence type="ECO:0000313" key="4">
    <source>
        <dbReference type="Proteomes" id="UP000186465"/>
    </source>
</evidence>
<organism evidence="3 4">
    <name type="scientific">Boudabousia marimammalium</name>
    <dbReference type="NCBI Taxonomy" id="156892"/>
    <lineage>
        <taxon>Bacteria</taxon>
        <taxon>Bacillati</taxon>
        <taxon>Actinomycetota</taxon>
        <taxon>Actinomycetes</taxon>
        <taxon>Actinomycetales</taxon>
        <taxon>Actinomycetaceae</taxon>
        <taxon>Boudabousia</taxon>
    </lineage>
</organism>
<gene>
    <name evidence="3" type="ORF">BM477_01135</name>
</gene>
<keyword evidence="4" id="KW-1185">Reference proteome</keyword>
<evidence type="ECO:0000256" key="2">
    <source>
        <dbReference type="ARBA" id="ARBA00019014"/>
    </source>
</evidence>
<dbReference type="Pfam" id="PF03932">
    <property type="entry name" value="CutC"/>
    <property type="match status" value="1"/>
</dbReference>
<dbReference type="RefSeq" id="WP_075360832.1">
    <property type="nucleotide sequence ID" value="NZ_MPDM01000001.1"/>
</dbReference>